<dbReference type="PANTHER" id="PTHR31885:SF6">
    <property type="entry name" value="GH04784P"/>
    <property type="match status" value="1"/>
</dbReference>
<dbReference type="AlphaFoldDB" id="A0A975DCE3"/>
<evidence type="ECO:0000313" key="8">
    <source>
        <dbReference type="Proteomes" id="UP000682739"/>
    </source>
</evidence>
<feature type="transmembrane region" description="Helical" evidence="6">
    <location>
        <begin position="135"/>
        <end position="152"/>
    </location>
</feature>
<keyword evidence="3 6" id="KW-0812">Transmembrane</keyword>
<dbReference type="RefSeq" id="WP_208832575.1">
    <property type="nucleotide sequence ID" value="NZ_CP072110.1"/>
</dbReference>
<sequence length="255" mass="28237">MKNKLFHLIFLTLSLSYLALIGQGDYPLHYVHKALPIITLLAWAWCSLSSSPSSRQLRNIVIGALFFSALGDVFLALSIEHSFVLGLSAFLTAHVFYIVGFWHLRKASLTTQGPELQPREHEANLKGSRLDSRKLLIYATLIYFIGMLLVVLPKTGDLMIPVVVYMAVILAMAIMAMYVSQPQLSSSLKLQSPQLNLGLVAGALVFVFSDSVIAINKFVTPVPFEGLVIMVSYYLAQWLLVTSILRHAKLNVADS</sequence>
<comment type="similarity">
    <text evidence="2">Belongs to the TMEM86 family.</text>
</comment>
<evidence type="ECO:0000256" key="1">
    <source>
        <dbReference type="ARBA" id="ARBA00004141"/>
    </source>
</evidence>
<feature type="transmembrane region" description="Helical" evidence="6">
    <location>
        <begin position="195"/>
        <end position="215"/>
    </location>
</feature>
<evidence type="ECO:0000256" key="3">
    <source>
        <dbReference type="ARBA" id="ARBA00022692"/>
    </source>
</evidence>
<keyword evidence="8" id="KW-1185">Reference proteome</keyword>
<comment type="subcellular location">
    <subcellularLocation>
        <location evidence="1">Membrane</location>
        <topology evidence="1">Multi-pass membrane protein</topology>
    </subcellularLocation>
</comment>
<dbReference type="KEGG" id="psym:J1N51_03325"/>
<proteinExistence type="inferred from homology"/>
<keyword evidence="5 6" id="KW-0472">Membrane</keyword>
<organism evidence="7 8">
    <name type="scientific">Psychrosphaera ytuae</name>
    <dbReference type="NCBI Taxonomy" id="2820710"/>
    <lineage>
        <taxon>Bacteria</taxon>
        <taxon>Pseudomonadati</taxon>
        <taxon>Pseudomonadota</taxon>
        <taxon>Gammaproteobacteria</taxon>
        <taxon>Alteromonadales</taxon>
        <taxon>Pseudoalteromonadaceae</taxon>
        <taxon>Psychrosphaera</taxon>
    </lineage>
</organism>
<dbReference type="GO" id="GO:0016020">
    <property type="term" value="C:membrane"/>
    <property type="evidence" value="ECO:0007669"/>
    <property type="project" value="UniProtKB-SubCell"/>
</dbReference>
<feature type="transmembrane region" description="Helical" evidence="6">
    <location>
        <begin position="227"/>
        <end position="245"/>
    </location>
</feature>
<evidence type="ECO:0000256" key="6">
    <source>
        <dbReference type="SAM" id="Phobius"/>
    </source>
</evidence>
<dbReference type="Pfam" id="PF07947">
    <property type="entry name" value="YhhN"/>
    <property type="match status" value="1"/>
</dbReference>
<name>A0A975DCE3_9GAMM</name>
<evidence type="ECO:0000313" key="7">
    <source>
        <dbReference type="EMBL" id="QTH64521.1"/>
    </source>
</evidence>
<dbReference type="InterPro" id="IPR012506">
    <property type="entry name" value="TMEM86B-like"/>
</dbReference>
<keyword evidence="4 6" id="KW-1133">Transmembrane helix</keyword>
<dbReference type="EMBL" id="CP072110">
    <property type="protein sequence ID" value="QTH64521.1"/>
    <property type="molecule type" value="Genomic_DNA"/>
</dbReference>
<dbReference type="Proteomes" id="UP000682739">
    <property type="component" value="Chromosome"/>
</dbReference>
<dbReference type="PANTHER" id="PTHR31885">
    <property type="entry name" value="GH04784P"/>
    <property type="match status" value="1"/>
</dbReference>
<gene>
    <name evidence="7" type="ORF">J1N51_03325</name>
</gene>
<accession>A0A975DCE3</accession>
<feature type="transmembrane region" description="Helical" evidence="6">
    <location>
        <begin position="158"/>
        <end position="179"/>
    </location>
</feature>
<feature type="transmembrane region" description="Helical" evidence="6">
    <location>
        <begin position="60"/>
        <end position="77"/>
    </location>
</feature>
<feature type="transmembrane region" description="Helical" evidence="6">
    <location>
        <begin position="30"/>
        <end position="48"/>
    </location>
</feature>
<evidence type="ECO:0000256" key="4">
    <source>
        <dbReference type="ARBA" id="ARBA00022989"/>
    </source>
</evidence>
<reference evidence="7" key="1">
    <citation type="submission" date="2021-03" db="EMBL/GenBank/DDBJ databases">
        <title>Description of Psychrosphaera ytuae sp. nov. isolated from deep sea sediment of South China Sea.</title>
        <authorList>
            <person name="Zhang J."/>
            <person name="Xu X.-D."/>
        </authorList>
    </citation>
    <scope>NUCLEOTIDE SEQUENCE</scope>
    <source>
        <strain evidence="7">MTZ26</strain>
    </source>
</reference>
<evidence type="ECO:0000256" key="5">
    <source>
        <dbReference type="ARBA" id="ARBA00023136"/>
    </source>
</evidence>
<dbReference type="GO" id="GO:0016787">
    <property type="term" value="F:hydrolase activity"/>
    <property type="evidence" value="ECO:0007669"/>
    <property type="project" value="TreeGrafter"/>
</dbReference>
<evidence type="ECO:0000256" key="2">
    <source>
        <dbReference type="ARBA" id="ARBA00007375"/>
    </source>
</evidence>
<feature type="transmembrane region" description="Helical" evidence="6">
    <location>
        <begin position="83"/>
        <end position="104"/>
    </location>
</feature>
<protein>
    <submittedName>
        <fullName evidence="7">Lysoplasmalogenase</fullName>
    </submittedName>
</protein>